<accession>A0A1J6IE27</accession>
<organism evidence="2 3">
    <name type="scientific">Nicotiana attenuata</name>
    <name type="common">Coyote tobacco</name>
    <dbReference type="NCBI Taxonomy" id="49451"/>
    <lineage>
        <taxon>Eukaryota</taxon>
        <taxon>Viridiplantae</taxon>
        <taxon>Streptophyta</taxon>
        <taxon>Embryophyta</taxon>
        <taxon>Tracheophyta</taxon>
        <taxon>Spermatophyta</taxon>
        <taxon>Magnoliopsida</taxon>
        <taxon>eudicotyledons</taxon>
        <taxon>Gunneridae</taxon>
        <taxon>Pentapetalae</taxon>
        <taxon>asterids</taxon>
        <taxon>lamiids</taxon>
        <taxon>Solanales</taxon>
        <taxon>Solanaceae</taxon>
        <taxon>Nicotianoideae</taxon>
        <taxon>Nicotianeae</taxon>
        <taxon>Nicotiana</taxon>
    </lineage>
</organism>
<evidence type="ECO:0000313" key="2">
    <source>
        <dbReference type="EMBL" id="OIS97202.1"/>
    </source>
</evidence>
<reference evidence="2" key="1">
    <citation type="submission" date="2016-11" db="EMBL/GenBank/DDBJ databases">
        <title>The genome of Nicotiana attenuata.</title>
        <authorList>
            <person name="Xu S."/>
            <person name="Brockmoeller T."/>
            <person name="Gaquerel E."/>
            <person name="Navarro A."/>
            <person name="Kuhl H."/>
            <person name="Gase K."/>
            <person name="Ling Z."/>
            <person name="Zhou W."/>
            <person name="Kreitzer C."/>
            <person name="Stanke M."/>
            <person name="Tang H."/>
            <person name="Lyons E."/>
            <person name="Pandey P."/>
            <person name="Pandey S.P."/>
            <person name="Timmermann B."/>
            <person name="Baldwin I.T."/>
        </authorList>
    </citation>
    <scope>NUCLEOTIDE SEQUENCE [LARGE SCALE GENOMIC DNA]</scope>
    <source>
        <strain evidence="2">UT</strain>
    </source>
</reference>
<sequence>MAANNRFHVKEEPQNHSPFWRLPSQDTGRIVSMPQGFIAQLNKHNNCLLENVDSFIHFMKYGSFGLRSY</sequence>
<dbReference type="Gramene" id="OIS97202">
    <property type="protein sequence ID" value="OIS97202"/>
    <property type="gene ID" value="A4A49_21166"/>
</dbReference>
<dbReference type="Proteomes" id="UP000187609">
    <property type="component" value="Unassembled WGS sequence"/>
</dbReference>
<evidence type="ECO:0000256" key="1">
    <source>
        <dbReference type="SAM" id="MobiDB-lite"/>
    </source>
</evidence>
<dbReference type="EMBL" id="MJEQ01037193">
    <property type="protein sequence ID" value="OIS97202.1"/>
    <property type="molecule type" value="Genomic_DNA"/>
</dbReference>
<name>A0A1J6IE27_NICAT</name>
<evidence type="ECO:0000313" key="3">
    <source>
        <dbReference type="Proteomes" id="UP000187609"/>
    </source>
</evidence>
<comment type="caution">
    <text evidence="2">The sequence shown here is derived from an EMBL/GenBank/DDBJ whole genome shotgun (WGS) entry which is preliminary data.</text>
</comment>
<dbReference type="AlphaFoldDB" id="A0A1J6IE27"/>
<gene>
    <name evidence="2" type="ORF">A4A49_21166</name>
</gene>
<proteinExistence type="predicted"/>
<protein>
    <submittedName>
        <fullName evidence="2">Uncharacterized protein</fullName>
    </submittedName>
</protein>
<feature type="region of interest" description="Disordered" evidence="1">
    <location>
        <begin position="1"/>
        <end position="20"/>
    </location>
</feature>
<keyword evidence="3" id="KW-1185">Reference proteome</keyword>